<name>A0ABV9BZT8_9GAMM</name>
<proteinExistence type="predicted"/>
<comment type="caution">
    <text evidence="1">The sequence shown here is derived from an EMBL/GenBank/DDBJ whole genome shotgun (WGS) entry which is preliminary data.</text>
</comment>
<dbReference type="RefSeq" id="WP_266151008.1">
    <property type="nucleotide sequence ID" value="NZ_CP064028.1"/>
</dbReference>
<sequence>MDLFEAKSSAGTHVEAATALESLLDQQRRNGLLQGDAKALAERLVSQVWAQKPELFEGRIGPQPHPIAIAAIALAAGARLEAYRNNDALRCSYTFALGLVLDDIATHAPAYSFQPVDHLLLDAAAATFAEPTADLQLSPLFESFGL</sequence>
<evidence type="ECO:0000313" key="1">
    <source>
        <dbReference type="EMBL" id="MFC4526178.1"/>
    </source>
</evidence>
<reference evidence="2" key="1">
    <citation type="journal article" date="2019" name="Int. J. Syst. Evol. Microbiol.">
        <title>The Global Catalogue of Microorganisms (GCM) 10K type strain sequencing project: providing services to taxonomists for standard genome sequencing and annotation.</title>
        <authorList>
            <consortium name="The Broad Institute Genomics Platform"/>
            <consortium name="The Broad Institute Genome Sequencing Center for Infectious Disease"/>
            <person name="Wu L."/>
            <person name="Ma J."/>
        </authorList>
    </citation>
    <scope>NUCLEOTIDE SEQUENCE [LARGE SCALE GENOMIC DNA]</scope>
    <source>
        <strain evidence="2">CCM 4481</strain>
    </source>
</reference>
<keyword evidence="2" id="KW-1185">Reference proteome</keyword>
<protein>
    <submittedName>
        <fullName evidence="1">Uncharacterized protein</fullName>
    </submittedName>
</protein>
<dbReference type="EMBL" id="JBHSGA010000011">
    <property type="protein sequence ID" value="MFC4526178.1"/>
    <property type="molecule type" value="Genomic_DNA"/>
</dbReference>
<evidence type="ECO:0000313" key="2">
    <source>
        <dbReference type="Proteomes" id="UP001595961"/>
    </source>
</evidence>
<organism evidence="1 2">
    <name type="scientific">Dyella halodurans</name>
    <dbReference type="NCBI Taxonomy" id="1920171"/>
    <lineage>
        <taxon>Bacteria</taxon>
        <taxon>Pseudomonadati</taxon>
        <taxon>Pseudomonadota</taxon>
        <taxon>Gammaproteobacteria</taxon>
        <taxon>Lysobacterales</taxon>
        <taxon>Rhodanobacteraceae</taxon>
        <taxon>Dyella</taxon>
    </lineage>
</organism>
<dbReference type="Proteomes" id="UP001595961">
    <property type="component" value="Unassembled WGS sequence"/>
</dbReference>
<accession>A0ABV9BZT8</accession>
<gene>
    <name evidence="1" type="ORF">ACFO5W_05955</name>
</gene>